<dbReference type="InterPro" id="IPR012438">
    <property type="entry name" value="DUF1639"/>
</dbReference>
<sequence>MQYVSNVDSTSQVQTQTLVASDCRDSSNQIKPWNLRSSRKDQDRASANAPVKAQLPFHESAQLGFDAEMTMEKRKRSSFSIALTKEEIEADLLAITGSKQTSRPKKRRKNVQRQLDNLFPGLCLKSIIFLQAFQKRNSDQCRPIARRRNIEMEKIEISRFQDLVMGCANLNTFPKRVVRQVHFKRRKNVSESSSSQHYENHQPKYTEIEIKQLEEILGTALEADIHEPSSHCCIYKR</sequence>
<dbReference type="AlphaFoldDB" id="A0AAD5IXJ2"/>
<feature type="region of interest" description="Disordered" evidence="1">
    <location>
        <begin position="23"/>
        <end position="49"/>
    </location>
</feature>
<reference evidence="2" key="1">
    <citation type="journal article" date="2022" name="Plant J.">
        <title>Strategies of tolerance reflected in two North American maple genomes.</title>
        <authorList>
            <person name="McEvoy S.L."/>
            <person name="Sezen U.U."/>
            <person name="Trouern-Trend A."/>
            <person name="McMahon S.M."/>
            <person name="Schaberg P.G."/>
            <person name="Yang J."/>
            <person name="Wegrzyn J.L."/>
            <person name="Swenson N.G."/>
        </authorList>
    </citation>
    <scope>NUCLEOTIDE SEQUENCE</scope>
    <source>
        <strain evidence="2">91603</strain>
    </source>
</reference>
<gene>
    <name evidence="2" type="ORF">LWI28_004821</name>
</gene>
<evidence type="ECO:0000313" key="3">
    <source>
        <dbReference type="Proteomes" id="UP001064489"/>
    </source>
</evidence>
<name>A0AAD5IXJ2_ACENE</name>
<accession>A0AAD5IXJ2</accession>
<reference evidence="2" key="2">
    <citation type="submission" date="2023-02" db="EMBL/GenBank/DDBJ databases">
        <authorList>
            <person name="Swenson N.G."/>
            <person name="Wegrzyn J.L."/>
            <person name="Mcevoy S.L."/>
        </authorList>
    </citation>
    <scope>NUCLEOTIDE SEQUENCE</scope>
    <source>
        <strain evidence="2">91603</strain>
        <tissue evidence="2">Leaf</tissue>
    </source>
</reference>
<proteinExistence type="predicted"/>
<evidence type="ECO:0000256" key="1">
    <source>
        <dbReference type="SAM" id="MobiDB-lite"/>
    </source>
</evidence>
<dbReference type="PANTHER" id="PTHR33130">
    <property type="entry name" value="PUTATIVE (DUF1639)-RELATED"/>
    <property type="match status" value="1"/>
</dbReference>
<comment type="caution">
    <text evidence="2">The sequence shown here is derived from an EMBL/GenBank/DDBJ whole genome shotgun (WGS) entry which is preliminary data.</text>
</comment>
<keyword evidence="3" id="KW-1185">Reference proteome</keyword>
<dbReference type="Pfam" id="PF07797">
    <property type="entry name" value="DUF1639"/>
    <property type="match status" value="1"/>
</dbReference>
<organism evidence="2 3">
    <name type="scientific">Acer negundo</name>
    <name type="common">Box elder</name>
    <dbReference type="NCBI Taxonomy" id="4023"/>
    <lineage>
        <taxon>Eukaryota</taxon>
        <taxon>Viridiplantae</taxon>
        <taxon>Streptophyta</taxon>
        <taxon>Embryophyta</taxon>
        <taxon>Tracheophyta</taxon>
        <taxon>Spermatophyta</taxon>
        <taxon>Magnoliopsida</taxon>
        <taxon>eudicotyledons</taxon>
        <taxon>Gunneridae</taxon>
        <taxon>Pentapetalae</taxon>
        <taxon>rosids</taxon>
        <taxon>malvids</taxon>
        <taxon>Sapindales</taxon>
        <taxon>Sapindaceae</taxon>
        <taxon>Hippocastanoideae</taxon>
        <taxon>Acereae</taxon>
        <taxon>Acer</taxon>
    </lineage>
</organism>
<dbReference type="EMBL" id="JAJSOW010000101">
    <property type="protein sequence ID" value="KAI9180439.1"/>
    <property type="molecule type" value="Genomic_DNA"/>
</dbReference>
<protein>
    <submittedName>
        <fullName evidence="2">Uncharacterized protein</fullName>
    </submittedName>
</protein>
<evidence type="ECO:0000313" key="2">
    <source>
        <dbReference type="EMBL" id="KAI9180439.1"/>
    </source>
</evidence>
<dbReference type="PANTHER" id="PTHR33130:SF43">
    <property type="entry name" value="OS01G0688600 PROTEIN"/>
    <property type="match status" value="1"/>
</dbReference>
<dbReference type="Proteomes" id="UP001064489">
    <property type="component" value="Chromosome 4"/>
</dbReference>